<protein>
    <submittedName>
        <fullName evidence="1">Uncharacterized protein</fullName>
    </submittedName>
</protein>
<reference evidence="1 2" key="1">
    <citation type="submission" date="2019-03" db="EMBL/GenBank/DDBJ databases">
        <title>First draft genome of Liparis tanakae, snailfish: a comprehensive survey of snailfish specific genes.</title>
        <authorList>
            <person name="Kim W."/>
            <person name="Song I."/>
            <person name="Jeong J.-H."/>
            <person name="Kim D."/>
            <person name="Kim S."/>
            <person name="Ryu S."/>
            <person name="Song J.Y."/>
            <person name="Lee S.K."/>
        </authorList>
    </citation>
    <scope>NUCLEOTIDE SEQUENCE [LARGE SCALE GENOMIC DNA]</scope>
    <source>
        <tissue evidence="1">Muscle</tissue>
    </source>
</reference>
<name>A0A4Z2H6I8_9TELE</name>
<comment type="caution">
    <text evidence="1">The sequence shown here is derived from an EMBL/GenBank/DDBJ whole genome shotgun (WGS) entry which is preliminary data.</text>
</comment>
<dbReference type="Proteomes" id="UP000314294">
    <property type="component" value="Unassembled WGS sequence"/>
</dbReference>
<gene>
    <name evidence="1" type="ORF">EYF80_028860</name>
</gene>
<evidence type="ECO:0000313" key="2">
    <source>
        <dbReference type="Proteomes" id="UP000314294"/>
    </source>
</evidence>
<sequence length="60" mass="6275">MATLCVVVPGGVTRISHFSGNTGSQRSASGAERSPGECSHTALEVCVSKIWQDIVEALML</sequence>
<dbReference type="AlphaFoldDB" id="A0A4Z2H6I8"/>
<organism evidence="1 2">
    <name type="scientific">Liparis tanakae</name>
    <name type="common">Tanaka's snailfish</name>
    <dbReference type="NCBI Taxonomy" id="230148"/>
    <lineage>
        <taxon>Eukaryota</taxon>
        <taxon>Metazoa</taxon>
        <taxon>Chordata</taxon>
        <taxon>Craniata</taxon>
        <taxon>Vertebrata</taxon>
        <taxon>Euteleostomi</taxon>
        <taxon>Actinopterygii</taxon>
        <taxon>Neopterygii</taxon>
        <taxon>Teleostei</taxon>
        <taxon>Neoteleostei</taxon>
        <taxon>Acanthomorphata</taxon>
        <taxon>Eupercaria</taxon>
        <taxon>Perciformes</taxon>
        <taxon>Cottioidei</taxon>
        <taxon>Cottales</taxon>
        <taxon>Liparidae</taxon>
        <taxon>Liparis</taxon>
    </lineage>
</organism>
<dbReference type="EMBL" id="SRLO01000325">
    <property type="protein sequence ID" value="TNN60865.1"/>
    <property type="molecule type" value="Genomic_DNA"/>
</dbReference>
<evidence type="ECO:0000313" key="1">
    <source>
        <dbReference type="EMBL" id="TNN60865.1"/>
    </source>
</evidence>
<proteinExistence type="predicted"/>
<keyword evidence="2" id="KW-1185">Reference proteome</keyword>
<accession>A0A4Z2H6I8</accession>